<dbReference type="PANTHER" id="PTHR24559:SF435">
    <property type="entry name" value="RIBONUCLEASE H"/>
    <property type="match status" value="1"/>
</dbReference>
<keyword evidence="2" id="KW-1185">Reference proteome</keyword>
<dbReference type="InterPro" id="IPR021109">
    <property type="entry name" value="Peptidase_aspartic_dom_sf"/>
</dbReference>
<organism evidence="1 2">
    <name type="scientific">Labeo rohita</name>
    <name type="common">Indian major carp</name>
    <name type="synonym">Cyprinus rohita</name>
    <dbReference type="NCBI Taxonomy" id="84645"/>
    <lineage>
        <taxon>Eukaryota</taxon>
        <taxon>Metazoa</taxon>
        <taxon>Chordata</taxon>
        <taxon>Craniata</taxon>
        <taxon>Vertebrata</taxon>
        <taxon>Euteleostomi</taxon>
        <taxon>Actinopterygii</taxon>
        <taxon>Neopterygii</taxon>
        <taxon>Teleostei</taxon>
        <taxon>Ostariophysi</taxon>
        <taxon>Cypriniformes</taxon>
        <taxon>Cyprinidae</taxon>
        <taxon>Labeoninae</taxon>
        <taxon>Labeonini</taxon>
        <taxon>Labeo</taxon>
    </lineage>
</organism>
<proteinExistence type="predicted"/>
<dbReference type="InterPro" id="IPR043128">
    <property type="entry name" value="Rev_trsase/Diguanyl_cyclase"/>
</dbReference>
<dbReference type="SUPFAM" id="SSF50630">
    <property type="entry name" value="Acid proteases"/>
    <property type="match status" value="1"/>
</dbReference>
<name>A0ABQ8KZK7_LABRO</name>
<gene>
    <name evidence="1" type="ORF">H4Q32_025502</name>
</gene>
<accession>A0ABQ8KZK7</accession>
<reference evidence="1 2" key="1">
    <citation type="submission" date="2022-01" db="EMBL/GenBank/DDBJ databases">
        <title>A high-quality chromosome-level genome assembly of rohu carp, Labeo rohita.</title>
        <authorList>
            <person name="Arick M.A. II"/>
            <person name="Hsu C.-Y."/>
            <person name="Magbanua Z."/>
            <person name="Pechanova O."/>
            <person name="Grover C."/>
            <person name="Miller E."/>
            <person name="Thrash A."/>
            <person name="Ezzel L."/>
            <person name="Alam S."/>
            <person name="Benzie J."/>
            <person name="Hamilton M."/>
            <person name="Karsi A."/>
            <person name="Lawrence M.L."/>
            <person name="Peterson D.G."/>
        </authorList>
    </citation>
    <scope>NUCLEOTIDE SEQUENCE [LARGE SCALE GENOMIC DNA]</scope>
    <source>
        <strain evidence="2">BAU-BD-2019</strain>
        <tissue evidence="1">Blood</tissue>
    </source>
</reference>
<dbReference type="SUPFAM" id="SSF56672">
    <property type="entry name" value="DNA/RNA polymerases"/>
    <property type="match status" value="1"/>
</dbReference>
<comment type="caution">
    <text evidence="1">The sequence shown here is derived from an EMBL/GenBank/DDBJ whole genome shotgun (WGS) entry which is preliminary data.</text>
</comment>
<evidence type="ECO:0000313" key="1">
    <source>
        <dbReference type="EMBL" id="KAI2643896.1"/>
    </source>
</evidence>
<dbReference type="Gene3D" id="3.30.70.270">
    <property type="match status" value="1"/>
</dbReference>
<evidence type="ECO:0000313" key="2">
    <source>
        <dbReference type="Proteomes" id="UP000830375"/>
    </source>
</evidence>
<dbReference type="InterPro" id="IPR043502">
    <property type="entry name" value="DNA/RNA_pol_sf"/>
</dbReference>
<dbReference type="InterPro" id="IPR053134">
    <property type="entry name" value="RNA-dir_DNA_polymerase"/>
</dbReference>
<protein>
    <submittedName>
        <fullName evidence="1">Transposon Tf2-11 polyprotein</fullName>
    </submittedName>
</protein>
<dbReference type="PANTHER" id="PTHR24559">
    <property type="entry name" value="TRANSPOSON TY3-I GAG-POL POLYPROTEIN"/>
    <property type="match status" value="1"/>
</dbReference>
<dbReference type="Gene3D" id="3.10.10.10">
    <property type="entry name" value="HIV Type 1 Reverse Transcriptase, subunit A, domain 1"/>
    <property type="match status" value="1"/>
</dbReference>
<dbReference type="EMBL" id="JACTAM010002709">
    <property type="protein sequence ID" value="KAI2643896.1"/>
    <property type="molecule type" value="Genomic_DNA"/>
</dbReference>
<sequence>MEADAISAVEDGRCSPKCKATVREHEKVRVTSGDRKCPKFSGWSGIGINEWAEEALDGMRLWHLSTADQAFFLVDHLEGEAREEICYQSVNKREDPKQMIKVLCIHYGVQRHEHINSSSGSAVTEISELWDMLRKQQQQLKGFSNLAILLEIVMGNGDPSDHHQPVLLYPIGGVQVPCLVDTGSMVSTITESSFVTNFGSWGQEQLRSCHWLQLRAANGLSIPYIGYLELDVELCGQVVLGCGVLVVRDPPGGVCARVPGVLGMNILSCCYRELFGQHVLYASTVISTVNQVDVVGLPPEVAEIVTVTAKMSTQVVQVSPSVQEQIEEEQGKRFRRVPPSEYEVVKVHINQLLETQVIRECYSPNALPIVLVKRKDGSLHMCVDYHCLNAKTRKDSFPLPHIEETLDSLAG</sequence>
<dbReference type="Proteomes" id="UP000830375">
    <property type="component" value="Unassembled WGS sequence"/>
</dbReference>